<dbReference type="EMBL" id="CM007381">
    <property type="protein sequence ID" value="ONK81710.1"/>
    <property type="molecule type" value="Genomic_DNA"/>
</dbReference>
<gene>
    <name evidence="3" type="ORF">A4U43_C01F32090</name>
</gene>
<name>A0A5P1FX81_ASPOF</name>
<dbReference type="AlphaFoldDB" id="A0A5P1FX81"/>
<proteinExistence type="predicted"/>
<dbReference type="InterPro" id="IPR002109">
    <property type="entry name" value="Glutaredoxin"/>
</dbReference>
<evidence type="ECO:0000259" key="2">
    <source>
        <dbReference type="Pfam" id="PF00462"/>
    </source>
</evidence>
<feature type="domain" description="Glutaredoxin" evidence="2">
    <location>
        <begin position="245"/>
        <end position="310"/>
    </location>
</feature>
<dbReference type="OrthoDB" id="423313at2759"/>
<evidence type="ECO:0000313" key="3">
    <source>
        <dbReference type="EMBL" id="ONK81710.1"/>
    </source>
</evidence>
<dbReference type="PROSITE" id="PS51354">
    <property type="entry name" value="GLUTAREDOXIN_2"/>
    <property type="match status" value="1"/>
</dbReference>
<dbReference type="Pfam" id="PF00462">
    <property type="entry name" value="Glutaredoxin"/>
    <property type="match status" value="1"/>
</dbReference>
<dbReference type="Gramene" id="ONK81710">
    <property type="protein sequence ID" value="ONK81710"/>
    <property type="gene ID" value="A4U43_C01F32090"/>
</dbReference>
<sequence length="386" mass="43146">MGCISSKFLAASDLDRKISAHHVVSLTSTTYGALNLDHKQEEEKAPPPKEEVEKQICTTKVTKISPSPLPSALLFTPQSKKRVAAEEPSEIIDTWELMKDLSDEIPIWSPAMRPAKSQATDSPKKQRRRLLSKENNSPRDFSPRQTPNPNRVLRPFSSSANRQPSKLVIDVKSPKVLEKDWGNAGSRRSLSPLFDPELVASFEKELKKEGEQIKKTVPKKPNSSSLLLEKFEEKCPPSGGNALILYSTTLRGIRKTFEDCNVVRNLIEGYDVRIIERDISMDSGFREELRVLMGKEEARPPLLFVKGRLIGGAEEVLKLEEEGNLGTLLEGIDKKEVSGCGFCGGMRFVMCRECNGSCKVLDEEEKKMVKCEECNENGLIHCPLCC</sequence>
<dbReference type="SUPFAM" id="SSF52833">
    <property type="entry name" value="Thioredoxin-like"/>
    <property type="match status" value="1"/>
</dbReference>
<dbReference type="PANTHER" id="PTHR45669:SF12">
    <property type="entry name" value="EMB|CAB85507.1"/>
    <property type="match status" value="1"/>
</dbReference>
<dbReference type="InterPro" id="IPR036249">
    <property type="entry name" value="Thioredoxin-like_sf"/>
</dbReference>
<protein>
    <recommendedName>
        <fullName evidence="2">Glutaredoxin domain-containing protein</fullName>
    </recommendedName>
</protein>
<organism evidence="3 4">
    <name type="scientific">Asparagus officinalis</name>
    <name type="common">Garden asparagus</name>
    <dbReference type="NCBI Taxonomy" id="4686"/>
    <lineage>
        <taxon>Eukaryota</taxon>
        <taxon>Viridiplantae</taxon>
        <taxon>Streptophyta</taxon>
        <taxon>Embryophyta</taxon>
        <taxon>Tracheophyta</taxon>
        <taxon>Spermatophyta</taxon>
        <taxon>Magnoliopsida</taxon>
        <taxon>Liliopsida</taxon>
        <taxon>Asparagales</taxon>
        <taxon>Asparagaceae</taxon>
        <taxon>Asparagoideae</taxon>
        <taxon>Asparagus</taxon>
    </lineage>
</organism>
<dbReference type="Gene3D" id="3.40.30.10">
    <property type="entry name" value="Glutaredoxin"/>
    <property type="match status" value="1"/>
</dbReference>
<reference evidence="4" key="1">
    <citation type="journal article" date="2017" name="Nat. Commun.">
        <title>The asparagus genome sheds light on the origin and evolution of a young Y chromosome.</title>
        <authorList>
            <person name="Harkess A."/>
            <person name="Zhou J."/>
            <person name="Xu C."/>
            <person name="Bowers J.E."/>
            <person name="Van der Hulst R."/>
            <person name="Ayyampalayam S."/>
            <person name="Mercati F."/>
            <person name="Riccardi P."/>
            <person name="McKain M.R."/>
            <person name="Kakrana A."/>
            <person name="Tang H."/>
            <person name="Ray J."/>
            <person name="Groenendijk J."/>
            <person name="Arikit S."/>
            <person name="Mathioni S.M."/>
            <person name="Nakano M."/>
            <person name="Shan H."/>
            <person name="Telgmann-Rauber A."/>
            <person name="Kanno A."/>
            <person name="Yue Z."/>
            <person name="Chen H."/>
            <person name="Li W."/>
            <person name="Chen Y."/>
            <person name="Xu X."/>
            <person name="Zhang Y."/>
            <person name="Luo S."/>
            <person name="Chen H."/>
            <person name="Gao J."/>
            <person name="Mao Z."/>
            <person name="Pires J.C."/>
            <person name="Luo M."/>
            <person name="Kudrna D."/>
            <person name="Wing R.A."/>
            <person name="Meyers B.C."/>
            <person name="Yi K."/>
            <person name="Kong H."/>
            <person name="Lavrijsen P."/>
            <person name="Sunseri F."/>
            <person name="Falavigna A."/>
            <person name="Ye Y."/>
            <person name="Leebens-Mack J.H."/>
            <person name="Chen G."/>
        </authorList>
    </citation>
    <scope>NUCLEOTIDE SEQUENCE [LARGE SCALE GENOMIC DNA]</scope>
    <source>
        <strain evidence="4">cv. DH0086</strain>
    </source>
</reference>
<dbReference type="PANTHER" id="PTHR45669">
    <property type="entry name" value="GLUTAREDOXIN DOMAIN-CONTAINING CYSTEINE-RICH PROTEIN CG12206-RELATED"/>
    <property type="match status" value="1"/>
</dbReference>
<dbReference type="CDD" id="cd03031">
    <property type="entry name" value="GRX_GRX_like"/>
    <property type="match status" value="1"/>
</dbReference>
<feature type="compositionally biased region" description="Polar residues" evidence="1">
    <location>
        <begin position="133"/>
        <end position="149"/>
    </location>
</feature>
<dbReference type="Proteomes" id="UP000243459">
    <property type="component" value="Chromosome 1"/>
</dbReference>
<accession>A0A5P1FX81</accession>
<feature type="region of interest" description="Disordered" evidence="1">
    <location>
        <begin position="109"/>
        <end position="167"/>
    </location>
</feature>
<evidence type="ECO:0000256" key="1">
    <source>
        <dbReference type="SAM" id="MobiDB-lite"/>
    </source>
</evidence>
<dbReference type="Pfam" id="PF23733">
    <property type="entry name" value="GRXCR1-2_C"/>
    <property type="match status" value="1"/>
</dbReference>
<keyword evidence="4" id="KW-1185">Reference proteome</keyword>
<evidence type="ECO:0000313" key="4">
    <source>
        <dbReference type="Proteomes" id="UP000243459"/>
    </source>
</evidence>
<dbReference type="OMA" id="CMDCNGS"/>